<feature type="domain" description="Sulfotransferase" evidence="7">
    <location>
        <begin position="397"/>
        <end position="474"/>
    </location>
</feature>
<dbReference type="PANTHER" id="PTHR10605:SF56">
    <property type="entry name" value="BIFUNCTIONAL HEPARAN SULFATE N-DEACETYLASE_N-SULFOTRANSFERASE"/>
    <property type="match status" value="1"/>
</dbReference>
<dbReference type="Proteomes" id="UP000232323">
    <property type="component" value="Unassembled WGS sequence"/>
</dbReference>
<evidence type="ECO:0000256" key="4">
    <source>
        <dbReference type="PIRSR" id="PIRSR637359-2"/>
    </source>
</evidence>
<feature type="binding site" evidence="4">
    <location>
        <position position="187"/>
    </location>
    <ligand>
        <name>3'-phosphoadenylyl sulfate</name>
        <dbReference type="ChEBI" id="CHEBI:58339"/>
    </ligand>
</feature>
<dbReference type="EC" id="2.8.2.-" evidence="5"/>
<dbReference type="InterPro" id="IPR037359">
    <property type="entry name" value="NST/OST"/>
</dbReference>
<keyword evidence="6" id="KW-0732">Signal</keyword>
<evidence type="ECO:0000313" key="9">
    <source>
        <dbReference type="Proteomes" id="UP000232323"/>
    </source>
</evidence>
<comment type="similarity">
    <text evidence="5">Belongs to the sulfotransferase 1 family.</text>
</comment>
<evidence type="ECO:0000256" key="1">
    <source>
        <dbReference type="ARBA" id="ARBA00022679"/>
    </source>
</evidence>
<dbReference type="Pfam" id="PF13469">
    <property type="entry name" value="Sulfotransfer_3"/>
    <property type="match status" value="1"/>
</dbReference>
<evidence type="ECO:0000313" key="8">
    <source>
        <dbReference type="EMBL" id="GAX77034.1"/>
    </source>
</evidence>
<keyword evidence="2" id="KW-0325">Glycoprotein</keyword>
<dbReference type="InterPro" id="IPR000863">
    <property type="entry name" value="Sulfotransferase_dom"/>
</dbReference>
<keyword evidence="9" id="KW-1185">Reference proteome</keyword>
<dbReference type="GO" id="GO:0008146">
    <property type="term" value="F:sulfotransferase activity"/>
    <property type="evidence" value="ECO:0007669"/>
    <property type="project" value="InterPro"/>
</dbReference>
<evidence type="ECO:0000256" key="3">
    <source>
        <dbReference type="PIRSR" id="PIRSR637359-1"/>
    </source>
</evidence>
<proteinExistence type="inferred from homology"/>
<keyword evidence="1 5" id="KW-0808">Transferase</keyword>
<evidence type="ECO:0000259" key="7">
    <source>
        <dbReference type="Pfam" id="PF00685"/>
    </source>
</evidence>
<dbReference type="SUPFAM" id="SSF52540">
    <property type="entry name" value="P-loop containing nucleoside triphosphate hydrolases"/>
    <property type="match status" value="2"/>
</dbReference>
<feature type="signal peptide" evidence="6">
    <location>
        <begin position="1"/>
        <end position="28"/>
    </location>
</feature>
<dbReference type="Gene3D" id="3.40.50.300">
    <property type="entry name" value="P-loop containing nucleotide triphosphate hydrolases"/>
    <property type="match status" value="2"/>
</dbReference>
<evidence type="ECO:0000256" key="6">
    <source>
        <dbReference type="SAM" id="SignalP"/>
    </source>
</evidence>
<reference evidence="8 9" key="1">
    <citation type="submission" date="2017-08" db="EMBL/GenBank/DDBJ databases">
        <title>Acidophilic green algal genome provides insights into adaptation to an acidic environment.</title>
        <authorList>
            <person name="Hirooka S."/>
            <person name="Hirose Y."/>
            <person name="Kanesaki Y."/>
            <person name="Higuchi S."/>
            <person name="Fujiwara T."/>
            <person name="Onuma R."/>
            <person name="Era A."/>
            <person name="Ohbayashi R."/>
            <person name="Uzuka A."/>
            <person name="Nozaki H."/>
            <person name="Yoshikawa H."/>
            <person name="Miyagishima S.Y."/>
        </authorList>
    </citation>
    <scope>NUCLEOTIDE SEQUENCE [LARGE SCALE GENOMIC DNA]</scope>
    <source>
        <strain evidence="8 9">NIES-2499</strain>
    </source>
</reference>
<dbReference type="InterPro" id="IPR027417">
    <property type="entry name" value="P-loop_NTPase"/>
</dbReference>
<comment type="caution">
    <text evidence="8">The sequence shown here is derived from an EMBL/GenBank/DDBJ whole genome shotgun (WGS) entry which is preliminary data.</text>
</comment>
<dbReference type="OrthoDB" id="411451at2759"/>
<protein>
    <recommendedName>
        <fullName evidence="5">Sulfotransferase</fullName>
        <ecNumber evidence="5">2.8.2.-</ecNumber>
    </recommendedName>
</protein>
<accession>A0A250X1R2</accession>
<name>A0A250X1R2_9CHLO</name>
<gene>
    <name evidence="8" type="ORF">CEUSTIGMA_g4481.t1</name>
</gene>
<sequence>MIGCQSVAIQALLMLLLQLAASPSVSHGQLTEQDDQQPQPRTIYHPVWIDPNSTIALLPDDICCEHSYFHIPEDVVLPKRMAFILGAQKSGTTYLFDELTKRHPNIIARTAVSEAKQYMLGTKEAHYFDQIPIYGLKHFAERYAKAGDLLNSSLTFMDGTPSYLMIPSAACRIKAVFPDARFIVLLRDPVSRALSQWNMGYLWGGKKTAFNRLVHDEMKELQGHNCTFQPPCKKDQCPWSMDYLFNLQPDAASKDPFSIFTRPLKRMVSRFLPQATGRNAARHHITSQFATRNASHPLLQAANDKTSADNEAVAGSVTALADDDIRTVSGKTLLEEPDGQHRPRAEIALSWRRADGIQSWNSCFKCSFTCKQGLHWTGPGDDVQHYCGKLFSSQALVRRGLYVYQLEWWLKLFKPEQFLIINHEEMKKHPEAVLDRAISFLGQSISLKHPAGHVVQQRGATKLRSNQPGKDGQVNKGNLVIARSKDGLNHAFLAKNSSGWSLPLKDADALTKYAHTLEELYKFYSHPNKELYRLMEALGPSSGWTGKFPARMAEGKSFPTIA</sequence>
<dbReference type="Pfam" id="PF00685">
    <property type="entry name" value="Sulfotransfer_1"/>
    <property type="match status" value="1"/>
</dbReference>
<feature type="active site" description="For sulfotransferase activity" evidence="3">
    <location>
        <position position="89"/>
    </location>
</feature>
<organism evidence="8 9">
    <name type="scientific">Chlamydomonas eustigma</name>
    <dbReference type="NCBI Taxonomy" id="1157962"/>
    <lineage>
        <taxon>Eukaryota</taxon>
        <taxon>Viridiplantae</taxon>
        <taxon>Chlorophyta</taxon>
        <taxon>core chlorophytes</taxon>
        <taxon>Chlorophyceae</taxon>
        <taxon>CS clade</taxon>
        <taxon>Chlamydomonadales</taxon>
        <taxon>Chlamydomonadaceae</taxon>
        <taxon>Chlamydomonas</taxon>
    </lineage>
</organism>
<feature type="binding site" evidence="4">
    <location>
        <position position="195"/>
    </location>
    <ligand>
        <name>3'-phosphoadenylyl sulfate</name>
        <dbReference type="ChEBI" id="CHEBI:58339"/>
    </ligand>
</feature>
<dbReference type="AlphaFoldDB" id="A0A250X1R2"/>
<evidence type="ECO:0000256" key="2">
    <source>
        <dbReference type="ARBA" id="ARBA00023180"/>
    </source>
</evidence>
<dbReference type="EMBL" id="BEGY01000021">
    <property type="protein sequence ID" value="GAX77034.1"/>
    <property type="molecule type" value="Genomic_DNA"/>
</dbReference>
<feature type="chain" id="PRO_5012874376" description="Sulfotransferase" evidence="6">
    <location>
        <begin position="29"/>
        <end position="562"/>
    </location>
</feature>
<evidence type="ECO:0000256" key="5">
    <source>
        <dbReference type="RuleBase" id="RU361155"/>
    </source>
</evidence>
<dbReference type="PANTHER" id="PTHR10605">
    <property type="entry name" value="HEPARAN SULFATE SULFOTRANSFERASE"/>
    <property type="match status" value="1"/>
</dbReference>